<reference evidence="9" key="1">
    <citation type="submission" date="2025-08" db="UniProtKB">
        <authorList>
            <consortium name="RefSeq"/>
        </authorList>
    </citation>
    <scope>IDENTIFICATION</scope>
</reference>
<evidence type="ECO:0000256" key="5">
    <source>
        <dbReference type="SAM" id="MobiDB-lite"/>
    </source>
</evidence>
<dbReference type="RefSeq" id="XP_026727516.1">
    <property type="nucleotide sequence ID" value="XM_026871715.1"/>
</dbReference>
<keyword evidence="6" id="KW-0732">Signal</keyword>
<dbReference type="Proteomes" id="UP000322000">
    <property type="component" value="Chromosome 5"/>
</dbReference>
<feature type="compositionally biased region" description="Low complexity" evidence="5">
    <location>
        <begin position="585"/>
        <end position="603"/>
    </location>
</feature>
<dbReference type="InParanoid" id="A0A7E5VH33"/>
<accession>A0A7E5VH33</accession>
<feature type="region of interest" description="Disordered" evidence="5">
    <location>
        <begin position="627"/>
        <end position="771"/>
    </location>
</feature>
<dbReference type="SUPFAM" id="SSF50494">
    <property type="entry name" value="Trypsin-like serine proteases"/>
    <property type="match status" value="1"/>
</dbReference>
<evidence type="ECO:0000256" key="1">
    <source>
        <dbReference type="ARBA" id="ARBA00022670"/>
    </source>
</evidence>
<dbReference type="GO" id="GO:0004252">
    <property type="term" value="F:serine-type endopeptidase activity"/>
    <property type="evidence" value="ECO:0007669"/>
    <property type="project" value="InterPro"/>
</dbReference>
<dbReference type="PROSITE" id="PS50240">
    <property type="entry name" value="TRYPSIN_DOM"/>
    <property type="match status" value="1"/>
</dbReference>
<evidence type="ECO:0000256" key="4">
    <source>
        <dbReference type="ARBA" id="ARBA00023157"/>
    </source>
</evidence>
<feature type="domain" description="Peptidase S1" evidence="7">
    <location>
        <begin position="219"/>
        <end position="458"/>
    </location>
</feature>
<dbReference type="InterPro" id="IPR043504">
    <property type="entry name" value="Peptidase_S1_PA_chymotrypsin"/>
</dbReference>
<proteinExistence type="predicted"/>
<dbReference type="KEGG" id="tnl:113493723"/>
<keyword evidence="4" id="KW-1015">Disulfide bond</keyword>
<keyword evidence="1" id="KW-0645">Protease</keyword>
<protein>
    <submittedName>
        <fullName evidence="9">Uncharacterized protein LOC113493723</fullName>
    </submittedName>
</protein>
<gene>
    <name evidence="9" type="primary">LOC113493723</name>
</gene>
<dbReference type="InterPro" id="IPR050430">
    <property type="entry name" value="Peptidase_S1"/>
</dbReference>
<dbReference type="SMART" id="SM00020">
    <property type="entry name" value="Tryp_SPc"/>
    <property type="match status" value="1"/>
</dbReference>
<evidence type="ECO:0000259" key="7">
    <source>
        <dbReference type="PROSITE" id="PS50240"/>
    </source>
</evidence>
<feature type="compositionally biased region" description="Polar residues" evidence="5">
    <location>
        <begin position="639"/>
        <end position="649"/>
    </location>
</feature>
<dbReference type="CDD" id="cd00190">
    <property type="entry name" value="Tryp_SPc"/>
    <property type="match status" value="1"/>
</dbReference>
<dbReference type="InterPro" id="IPR009003">
    <property type="entry name" value="Peptidase_S1_PA"/>
</dbReference>
<evidence type="ECO:0000256" key="3">
    <source>
        <dbReference type="ARBA" id="ARBA00022825"/>
    </source>
</evidence>
<feature type="region of interest" description="Disordered" evidence="5">
    <location>
        <begin position="585"/>
        <end position="606"/>
    </location>
</feature>
<evidence type="ECO:0000313" key="9">
    <source>
        <dbReference type="RefSeq" id="XP_026727516.1"/>
    </source>
</evidence>
<dbReference type="PANTHER" id="PTHR24276">
    <property type="entry name" value="POLYSERASE-RELATED"/>
    <property type="match status" value="1"/>
</dbReference>
<sequence>MEFSTMFVFLIPLVVARHHHRTLLETILKSKGNFYTKVNEDVQNVINNMFDSLGLEPTFPTKARIKTLLTMHYDLNKISEENFDVYMSMINETRTDRDNKTSNKIELYELIEEIFNVNPFNLSETKIDINETLMRTLKEVVKEEQESTETDADFEDSNEFMQFIRDFVDKVDNISAKDFTKRLPPEASPDNFSDTNLEIWRPPAILELDYVNETKARRIFRGRRTTVKSYPFMVSIHLAGVFTCSGSIISADLIITAASCLQLLHNNRFFRENPKNLFVRVGSDYFYKAGEKINVIETYFHPSYDPKTLHDNLVILRLEYLIKFLRQQKKIRRILYDRIPQHLPSNTDGILILGWGSLKQSGIINPFQKLTVASLSIYPIDDCQEIYSSRYVTDKHFCAGFLATGGGACNKDVGGPGIVEGILSGVVSFGPPVCGAVDAPTVFTKLGFYDDWISEIVEMQPPRKGVQTTLRPYVTKLELMQPHSHKNKKTMTPIVTERYRAQLRDKTDDLLTLKTVLQELAQTNSSLLYDLLYGDLYEDIFKDNDKPEDIQHPLVNKSLFMIPEIHTYETNPSVYVTIPLTTSTSTLPSTTTPEPTRETSVTTHAPVTSPELTSLLAQVARMLQSTTPVQDDLEDRTETNQLSTQSELRSGNEEELAPDQKYYNSYEDDDLMTTTTERPVARVSLPMPRHHHKRRHHKRSRPRWSRKHKKHSGRGRGRGRGRGHGRERQQEVHYLDGKHRGYKLVNDMDETTDDDADYDEDESYHNPSKFN</sequence>
<name>A0A7E5VH33_TRINI</name>
<evidence type="ECO:0000256" key="2">
    <source>
        <dbReference type="ARBA" id="ARBA00022801"/>
    </source>
</evidence>
<organism evidence="8 9">
    <name type="scientific">Trichoplusia ni</name>
    <name type="common">Cabbage looper</name>
    <dbReference type="NCBI Taxonomy" id="7111"/>
    <lineage>
        <taxon>Eukaryota</taxon>
        <taxon>Metazoa</taxon>
        <taxon>Ecdysozoa</taxon>
        <taxon>Arthropoda</taxon>
        <taxon>Hexapoda</taxon>
        <taxon>Insecta</taxon>
        <taxon>Pterygota</taxon>
        <taxon>Neoptera</taxon>
        <taxon>Endopterygota</taxon>
        <taxon>Lepidoptera</taxon>
        <taxon>Glossata</taxon>
        <taxon>Ditrysia</taxon>
        <taxon>Noctuoidea</taxon>
        <taxon>Noctuidae</taxon>
        <taxon>Plusiinae</taxon>
        <taxon>Trichoplusia</taxon>
    </lineage>
</organism>
<evidence type="ECO:0000256" key="6">
    <source>
        <dbReference type="SAM" id="SignalP"/>
    </source>
</evidence>
<dbReference type="PANTHER" id="PTHR24276:SF91">
    <property type="entry name" value="AT26814P-RELATED"/>
    <property type="match status" value="1"/>
</dbReference>
<feature type="compositionally biased region" description="Basic residues" evidence="5">
    <location>
        <begin position="688"/>
        <end position="723"/>
    </location>
</feature>
<feature type="compositionally biased region" description="Basic and acidic residues" evidence="5">
    <location>
        <begin position="724"/>
        <end position="739"/>
    </location>
</feature>
<keyword evidence="8" id="KW-1185">Reference proteome</keyword>
<feature type="signal peptide" evidence="6">
    <location>
        <begin position="1"/>
        <end position="16"/>
    </location>
</feature>
<dbReference type="AlphaFoldDB" id="A0A7E5VH33"/>
<dbReference type="InterPro" id="IPR001254">
    <property type="entry name" value="Trypsin_dom"/>
</dbReference>
<keyword evidence="3" id="KW-0720">Serine protease</keyword>
<feature type="compositionally biased region" description="Acidic residues" evidence="5">
    <location>
        <begin position="747"/>
        <end position="762"/>
    </location>
</feature>
<dbReference type="OrthoDB" id="6380398at2759"/>
<dbReference type="Gene3D" id="2.40.10.10">
    <property type="entry name" value="Trypsin-like serine proteases"/>
    <property type="match status" value="1"/>
</dbReference>
<dbReference type="Pfam" id="PF00089">
    <property type="entry name" value="Trypsin"/>
    <property type="match status" value="1"/>
</dbReference>
<dbReference type="GO" id="GO:0006508">
    <property type="term" value="P:proteolysis"/>
    <property type="evidence" value="ECO:0007669"/>
    <property type="project" value="UniProtKB-KW"/>
</dbReference>
<keyword evidence="2" id="KW-0378">Hydrolase</keyword>
<evidence type="ECO:0000313" key="8">
    <source>
        <dbReference type="Proteomes" id="UP000322000"/>
    </source>
</evidence>
<dbReference type="GeneID" id="113493723"/>
<feature type="chain" id="PRO_5028863060" evidence="6">
    <location>
        <begin position="17"/>
        <end position="771"/>
    </location>
</feature>